<feature type="compositionally biased region" description="Polar residues" evidence="5">
    <location>
        <begin position="305"/>
        <end position="314"/>
    </location>
</feature>
<feature type="domain" description="BHLH" evidence="6">
    <location>
        <begin position="308"/>
        <end position="357"/>
    </location>
</feature>
<keyword evidence="4" id="KW-0539">Nucleus</keyword>
<dbReference type="AlphaFoldDB" id="A0AAD4RVW0"/>
<name>A0AAD4RVW0_9MAGN</name>
<keyword evidence="3" id="KW-0804">Transcription</keyword>
<evidence type="ECO:0000313" key="8">
    <source>
        <dbReference type="Proteomes" id="UP001202328"/>
    </source>
</evidence>
<evidence type="ECO:0000313" key="7">
    <source>
        <dbReference type="EMBL" id="KAI3835278.1"/>
    </source>
</evidence>
<dbReference type="InterPro" id="IPR011598">
    <property type="entry name" value="bHLH_dom"/>
</dbReference>
<dbReference type="GO" id="GO:0046983">
    <property type="term" value="F:protein dimerization activity"/>
    <property type="evidence" value="ECO:0007669"/>
    <property type="project" value="InterPro"/>
</dbReference>
<accession>A0AAD4RVW0</accession>
<organism evidence="7 8">
    <name type="scientific">Papaver atlanticum</name>
    <dbReference type="NCBI Taxonomy" id="357466"/>
    <lineage>
        <taxon>Eukaryota</taxon>
        <taxon>Viridiplantae</taxon>
        <taxon>Streptophyta</taxon>
        <taxon>Embryophyta</taxon>
        <taxon>Tracheophyta</taxon>
        <taxon>Spermatophyta</taxon>
        <taxon>Magnoliopsida</taxon>
        <taxon>Ranunculales</taxon>
        <taxon>Papaveraceae</taxon>
        <taxon>Papaveroideae</taxon>
        <taxon>Papaver</taxon>
    </lineage>
</organism>
<dbReference type="InterPro" id="IPR036638">
    <property type="entry name" value="HLH_DNA-bd_sf"/>
</dbReference>
<protein>
    <recommendedName>
        <fullName evidence="6">BHLH domain-containing protein</fullName>
    </recommendedName>
</protein>
<dbReference type="GO" id="GO:0003700">
    <property type="term" value="F:DNA-binding transcription factor activity"/>
    <property type="evidence" value="ECO:0007669"/>
    <property type="project" value="TreeGrafter"/>
</dbReference>
<dbReference type="Pfam" id="PF00010">
    <property type="entry name" value="HLH"/>
    <property type="match status" value="1"/>
</dbReference>
<dbReference type="EMBL" id="JAJJMB010017752">
    <property type="protein sequence ID" value="KAI3835278.1"/>
    <property type="molecule type" value="Genomic_DNA"/>
</dbReference>
<dbReference type="Gene3D" id="4.10.280.10">
    <property type="entry name" value="Helix-loop-helix DNA-binding domain"/>
    <property type="match status" value="1"/>
</dbReference>
<dbReference type="GO" id="GO:0005634">
    <property type="term" value="C:nucleus"/>
    <property type="evidence" value="ECO:0007669"/>
    <property type="project" value="UniProtKB-SubCell"/>
</dbReference>
<evidence type="ECO:0000256" key="3">
    <source>
        <dbReference type="ARBA" id="ARBA00023163"/>
    </source>
</evidence>
<dbReference type="PANTHER" id="PTHR31945">
    <property type="entry name" value="TRANSCRIPTION FACTOR SCREAM2-RELATED"/>
    <property type="match status" value="1"/>
</dbReference>
<dbReference type="InterPro" id="IPR051358">
    <property type="entry name" value="TF_AMS/ICE1/BHLH6-like"/>
</dbReference>
<reference evidence="7" key="1">
    <citation type="submission" date="2022-04" db="EMBL/GenBank/DDBJ databases">
        <title>A functionally conserved STORR gene fusion in Papaver species that diverged 16.8 million years ago.</title>
        <authorList>
            <person name="Catania T."/>
        </authorList>
    </citation>
    <scope>NUCLEOTIDE SEQUENCE</scope>
    <source>
        <strain evidence="7">S-188037</strain>
    </source>
</reference>
<dbReference type="Proteomes" id="UP001202328">
    <property type="component" value="Unassembled WGS sequence"/>
</dbReference>
<comment type="caution">
    <text evidence="7">The sequence shown here is derived from an EMBL/GenBank/DDBJ whole genome shotgun (WGS) entry which is preliminary data.</text>
</comment>
<evidence type="ECO:0000256" key="5">
    <source>
        <dbReference type="SAM" id="MobiDB-lite"/>
    </source>
</evidence>
<keyword evidence="2" id="KW-0805">Transcription regulation</keyword>
<comment type="subcellular location">
    <subcellularLocation>
        <location evidence="1">Nucleus</location>
    </subcellularLocation>
</comment>
<evidence type="ECO:0000256" key="2">
    <source>
        <dbReference type="ARBA" id="ARBA00023015"/>
    </source>
</evidence>
<evidence type="ECO:0000256" key="4">
    <source>
        <dbReference type="ARBA" id="ARBA00023242"/>
    </source>
</evidence>
<dbReference type="SMART" id="SM00353">
    <property type="entry name" value="HLH"/>
    <property type="match status" value="1"/>
</dbReference>
<dbReference type="PROSITE" id="PS50888">
    <property type="entry name" value="BHLH"/>
    <property type="match status" value="1"/>
</dbReference>
<evidence type="ECO:0000259" key="6">
    <source>
        <dbReference type="PROSITE" id="PS50888"/>
    </source>
</evidence>
<dbReference type="PANTHER" id="PTHR31945:SF11">
    <property type="entry name" value="TRANSCRIPTION FACTOR ABORTED MICROSPORES"/>
    <property type="match status" value="1"/>
</dbReference>
<gene>
    <name evidence="7" type="ORF">MKW98_020394</name>
</gene>
<dbReference type="SUPFAM" id="SSF47459">
    <property type="entry name" value="HLH, helix-loop-helix DNA-binding domain"/>
    <property type="match status" value="1"/>
</dbReference>
<keyword evidence="8" id="KW-1185">Reference proteome</keyword>
<proteinExistence type="predicted"/>
<dbReference type="GO" id="GO:0043565">
    <property type="term" value="F:sequence-specific DNA binding"/>
    <property type="evidence" value="ECO:0007669"/>
    <property type="project" value="TreeGrafter"/>
</dbReference>
<feature type="region of interest" description="Disordered" evidence="5">
    <location>
        <begin position="293"/>
        <end position="314"/>
    </location>
</feature>
<evidence type="ECO:0000256" key="1">
    <source>
        <dbReference type="ARBA" id="ARBA00004123"/>
    </source>
</evidence>
<sequence length="547" mass="61279">MEDLFDDLVGFLMTEEEEVVHTNTVAETLASEGNDDHMIMPTEMISSFNSGTDCQDQLEEAGWYTQCSDLHYPDHLGEELMLYNTNHPSNDIQPNNLLTDVNGSFQENDGLIDQYIHDETTWLLQQQAADNNCQDGHQTRSSTSLLPNLLINANGFFQEDDGLIIDQYIHDETTWPLQQQAADDNHQDGHQPHSSTSLLPAVVPHHVDNDDELLINFPHTSSSEQQLSRVQEIQERPTDLLKVVGEPVVKQTKRRKKGKQVVLVNHVEEEDDDALGAAEAEDFLKDLVIDNEEDDDEDNIGDDNQSSSVLSKNLISERMRRKRLNKQLLTLRGMVPNITKMDKRSVLVDALAYLQDILNHTKIQMENQNNISSPADAATEDPRGYIVGSSTSPMDVETDHLPFHHLGVVSDKSLVIASVEDQPQPIIMSTVHEPSISPNSALFPSITTMEADKVDDERYLLKIVYNKALGAMAHVQRSVEMLKGIEFIDVSISEYDQHHMQCTTFLRVKKIKGSILVTGAENLLQKVKTIAKQLGVRLPRAASSAGH</sequence>